<dbReference type="Proteomes" id="UP000183658">
    <property type="component" value="Unassembled WGS sequence"/>
</dbReference>
<proteinExistence type="predicted"/>
<dbReference type="AlphaFoldDB" id="A0A1H9MN61"/>
<reference evidence="2" key="1">
    <citation type="submission" date="2016-10" db="EMBL/GenBank/DDBJ databases">
        <authorList>
            <person name="Varghese N."/>
            <person name="Submissions S."/>
        </authorList>
    </citation>
    <scope>NUCLEOTIDE SEQUENCE [LARGE SCALE GENOMIC DNA]</scope>
    <source>
        <strain evidence="2">DSM 15719</strain>
    </source>
</reference>
<protein>
    <submittedName>
        <fullName evidence="1">Uncharacterized protein</fullName>
    </submittedName>
</protein>
<dbReference type="EMBL" id="FOFZ01000008">
    <property type="protein sequence ID" value="SER25144.1"/>
    <property type="molecule type" value="Genomic_DNA"/>
</dbReference>
<sequence>MRNMKFERYSNLRIKFIKVKFRMLNKLKIKESDLFDSIFVGFKKSN</sequence>
<evidence type="ECO:0000313" key="2">
    <source>
        <dbReference type="Proteomes" id="UP000183658"/>
    </source>
</evidence>
<keyword evidence="2" id="KW-1185">Reference proteome</keyword>
<organism evidence="1 2">
    <name type="scientific">Flavobacterium frigoris</name>
    <dbReference type="NCBI Taxonomy" id="229204"/>
    <lineage>
        <taxon>Bacteria</taxon>
        <taxon>Pseudomonadati</taxon>
        <taxon>Bacteroidota</taxon>
        <taxon>Flavobacteriia</taxon>
        <taxon>Flavobacteriales</taxon>
        <taxon>Flavobacteriaceae</taxon>
        <taxon>Flavobacterium</taxon>
    </lineage>
</organism>
<name>A0A1H9MN61_FLAFI</name>
<accession>A0A1H9MN61</accession>
<gene>
    <name evidence="1" type="ORF">SAMN05444355_108161</name>
</gene>
<evidence type="ECO:0000313" key="1">
    <source>
        <dbReference type="EMBL" id="SER25144.1"/>
    </source>
</evidence>